<dbReference type="GO" id="GO:0045892">
    <property type="term" value="P:negative regulation of DNA-templated transcription"/>
    <property type="evidence" value="ECO:0007669"/>
    <property type="project" value="TreeGrafter"/>
</dbReference>
<dbReference type="GO" id="GO:0003700">
    <property type="term" value="F:DNA-binding transcription factor activity"/>
    <property type="evidence" value="ECO:0007669"/>
    <property type="project" value="TreeGrafter"/>
</dbReference>
<reference evidence="6" key="1">
    <citation type="submission" date="2020-12" db="EMBL/GenBank/DDBJ databases">
        <title>Snuella sp. nov., isolated from sediment in Incheon.</title>
        <authorList>
            <person name="Kim W."/>
        </authorList>
    </citation>
    <scope>NUCLEOTIDE SEQUENCE</scope>
    <source>
        <strain evidence="6">CAU 1569</strain>
    </source>
</reference>
<feature type="domain" description="HTH iclR-type" evidence="4">
    <location>
        <begin position="6"/>
        <end position="68"/>
    </location>
</feature>
<proteinExistence type="predicted"/>
<sequence>MTKYNSPALDKGLDIIEYLSMQAVDQSQTEIATGINKKPNEIYRMLVCLEERGYIIKSHVSGKYKLSLKLYYLAHRHPPLYALRSAAFYPMQELAGFSKQSCHLSILNFDELLIVSECSSPGPVSLSVEVGSRFPLFNSTSGRIMLSQLKEEEQLIYLNRNANFSDLNEVDKLDYLSEIKLVAEKGYDFKESETTKGVIDIGVPIYIPEINILGALVVTMLSGQVQELLGSDKILNKIKETVKSIKKNLGIDL</sequence>
<dbReference type="Pfam" id="PF09339">
    <property type="entry name" value="HTH_IclR"/>
    <property type="match status" value="1"/>
</dbReference>
<dbReference type="SUPFAM" id="SSF46785">
    <property type="entry name" value="Winged helix' DNA-binding domain"/>
    <property type="match status" value="1"/>
</dbReference>
<dbReference type="PROSITE" id="PS51078">
    <property type="entry name" value="ICLR_ED"/>
    <property type="match status" value="1"/>
</dbReference>
<dbReference type="PANTHER" id="PTHR30136:SF7">
    <property type="entry name" value="HTH-TYPE TRANSCRIPTIONAL REGULATOR KDGR-RELATED"/>
    <property type="match status" value="1"/>
</dbReference>
<keyword evidence="1" id="KW-0805">Transcription regulation</keyword>
<evidence type="ECO:0000259" key="5">
    <source>
        <dbReference type="PROSITE" id="PS51078"/>
    </source>
</evidence>
<dbReference type="InterPro" id="IPR014757">
    <property type="entry name" value="Tscrpt_reg_IclR_C"/>
</dbReference>
<dbReference type="Gene3D" id="1.10.10.10">
    <property type="entry name" value="Winged helix-like DNA-binding domain superfamily/Winged helix DNA-binding domain"/>
    <property type="match status" value="1"/>
</dbReference>
<evidence type="ECO:0000256" key="3">
    <source>
        <dbReference type="ARBA" id="ARBA00023163"/>
    </source>
</evidence>
<dbReference type="EMBL" id="JAELVQ010000006">
    <property type="protein sequence ID" value="MBJ6367701.1"/>
    <property type="molecule type" value="Genomic_DNA"/>
</dbReference>
<evidence type="ECO:0000313" key="6">
    <source>
        <dbReference type="EMBL" id="MBJ6367701.1"/>
    </source>
</evidence>
<feature type="domain" description="IclR-ED" evidence="5">
    <location>
        <begin position="69"/>
        <end position="251"/>
    </location>
</feature>
<dbReference type="PROSITE" id="PS51077">
    <property type="entry name" value="HTH_ICLR"/>
    <property type="match status" value="1"/>
</dbReference>
<dbReference type="InterPro" id="IPR029016">
    <property type="entry name" value="GAF-like_dom_sf"/>
</dbReference>
<organism evidence="6 7">
    <name type="scientific">Snuella sedimenti</name>
    <dbReference type="NCBI Taxonomy" id="2798802"/>
    <lineage>
        <taxon>Bacteria</taxon>
        <taxon>Pseudomonadati</taxon>
        <taxon>Bacteroidota</taxon>
        <taxon>Flavobacteriia</taxon>
        <taxon>Flavobacteriales</taxon>
        <taxon>Flavobacteriaceae</taxon>
        <taxon>Snuella</taxon>
    </lineage>
</organism>
<dbReference type="Pfam" id="PF01614">
    <property type="entry name" value="IclR_C"/>
    <property type="match status" value="1"/>
</dbReference>
<evidence type="ECO:0000259" key="4">
    <source>
        <dbReference type="PROSITE" id="PS51077"/>
    </source>
</evidence>
<gene>
    <name evidence="6" type="ORF">JF259_06345</name>
</gene>
<dbReference type="SUPFAM" id="SSF55781">
    <property type="entry name" value="GAF domain-like"/>
    <property type="match status" value="1"/>
</dbReference>
<dbReference type="RefSeq" id="WP_199114471.1">
    <property type="nucleotide sequence ID" value="NZ_JAELVQ010000006.1"/>
</dbReference>
<dbReference type="InterPro" id="IPR036390">
    <property type="entry name" value="WH_DNA-bd_sf"/>
</dbReference>
<dbReference type="PANTHER" id="PTHR30136">
    <property type="entry name" value="HELIX-TURN-HELIX TRANSCRIPTIONAL REGULATOR, ICLR FAMILY"/>
    <property type="match status" value="1"/>
</dbReference>
<accession>A0A8J7LSZ1</accession>
<dbReference type="SMART" id="SM00346">
    <property type="entry name" value="HTH_ICLR"/>
    <property type="match status" value="1"/>
</dbReference>
<name>A0A8J7LSZ1_9FLAO</name>
<comment type="caution">
    <text evidence="6">The sequence shown here is derived from an EMBL/GenBank/DDBJ whole genome shotgun (WGS) entry which is preliminary data.</text>
</comment>
<keyword evidence="7" id="KW-1185">Reference proteome</keyword>
<evidence type="ECO:0000313" key="7">
    <source>
        <dbReference type="Proteomes" id="UP000610931"/>
    </source>
</evidence>
<dbReference type="InterPro" id="IPR036388">
    <property type="entry name" value="WH-like_DNA-bd_sf"/>
</dbReference>
<keyword evidence="2" id="KW-0238">DNA-binding</keyword>
<evidence type="ECO:0000256" key="1">
    <source>
        <dbReference type="ARBA" id="ARBA00023015"/>
    </source>
</evidence>
<dbReference type="Gene3D" id="3.30.450.40">
    <property type="match status" value="1"/>
</dbReference>
<keyword evidence="3" id="KW-0804">Transcription</keyword>
<dbReference type="Proteomes" id="UP000610931">
    <property type="component" value="Unassembled WGS sequence"/>
</dbReference>
<dbReference type="AlphaFoldDB" id="A0A8J7LSZ1"/>
<protein>
    <submittedName>
        <fullName evidence="6">IclR family transcriptional regulator</fullName>
    </submittedName>
</protein>
<dbReference type="InterPro" id="IPR050707">
    <property type="entry name" value="HTH_MetabolicPath_Reg"/>
</dbReference>
<evidence type="ECO:0000256" key="2">
    <source>
        <dbReference type="ARBA" id="ARBA00023125"/>
    </source>
</evidence>
<dbReference type="InterPro" id="IPR005471">
    <property type="entry name" value="Tscrpt_reg_IclR_N"/>
</dbReference>
<dbReference type="GO" id="GO:0003677">
    <property type="term" value="F:DNA binding"/>
    <property type="evidence" value="ECO:0007669"/>
    <property type="project" value="UniProtKB-KW"/>
</dbReference>